<evidence type="ECO:0000259" key="2">
    <source>
        <dbReference type="Pfam" id="PF02911"/>
    </source>
</evidence>
<dbReference type="CDD" id="cd08701">
    <property type="entry name" value="FMT_C_HypX"/>
    <property type="match status" value="1"/>
</dbReference>
<dbReference type="Gene3D" id="3.90.226.10">
    <property type="entry name" value="2-enoyl-CoA Hydratase, Chain A, domain 1"/>
    <property type="match status" value="1"/>
</dbReference>
<feature type="domain" description="Formyl transferase N-terminal" evidence="1">
    <location>
        <begin position="37"/>
        <end position="130"/>
    </location>
</feature>
<evidence type="ECO:0000313" key="4">
    <source>
        <dbReference type="Proteomes" id="UP000706151"/>
    </source>
</evidence>
<dbReference type="InterPro" id="IPR047180">
    <property type="entry name" value="HoxX-like"/>
</dbReference>
<dbReference type="InterPro" id="IPR011034">
    <property type="entry name" value="Formyl_transferase-like_C_sf"/>
</dbReference>
<proteinExistence type="predicted"/>
<evidence type="ECO:0000259" key="1">
    <source>
        <dbReference type="Pfam" id="PF00551"/>
    </source>
</evidence>
<dbReference type="InterPro" id="IPR009188">
    <property type="entry name" value="NiFe-hyd_mat_HypX/HoxX"/>
</dbReference>
<dbReference type="PIRSF" id="PIRSF006787">
    <property type="entry name" value="Hydrgn_mat_HoxX"/>
    <property type="match status" value="1"/>
</dbReference>
<dbReference type="SUPFAM" id="SSF50486">
    <property type="entry name" value="FMT C-terminal domain-like"/>
    <property type="match status" value="1"/>
</dbReference>
<protein>
    <submittedName>
        <fullName evidence="3">Hydrogenase maturation protein</fullName>
    </submittedName>
</protein>
<dbReference type="Pfam" id="PF00378">
    <property type="entry name" value="ECH_1"/>
    <property type="match status" value="1"/>
</dbReference>
<feature type="domain" description="Formyl transferase C-terminal" evidence="2">
    <location>
        <begin position="175"/>
        <end position="255"/>
    </location>
</feature>
<sequence length="572" mass="63187">MRILFLCHAFNSLSQRLYCELAARGHQLSIEYDIADSVAEEAVALFAPELIIAPYLRRAIPQTIWRQHCCLVVHPGIVGDRGPSALDWAIQDGERQWGVTVLQATGEMDGGPIWAAETFPMRIARKASLYRHELTEGATRAVLQAVERFAAGGFVPTLPDAADPTLRGRQRPLLKQVERAIDWQHDETAQVLARINAADGFPGLADELFGEPCYLFDAWPEDTLRGGAPGEVIAWRETAILRATLDGAVWIGQARCRHPADSFKLPATQVFAAPLASIPEAPLSSYFAPAARTWQDIRYAEASGVGFLHFEFYNGAMSTRQCRRLQAAYEWARSRPVSVLVLMGGSDYWSNGIHLQRIEAAESPADESWANIQAIDDLAAAIIGSDQQLTVAALQGNCGAGGCFLARAADLVWARSGVLLNPHYRNMGNLYGSEYWTYLLPARVGVERAREIMRNRLPMTAPAGVSAGFLDACLAGDPAAFRIDVARRAAELAVAADLSDRLQAKRARRLADEAVKPLAAYRAEELAELQRNFYGFDPSYHVARFHFVHKTPNSWTPRHLAIHRDLGWRVPQ</sequence>
<dbReference type="CDD" id="cd08650">
    <property type="entry name" value="FMT_core_HypX_N"/>
    <property type="match status" value="1"/>
</dbReference>
<dbReference type="GO" id="GO:0003824">
    <property type="term" value="F:catalytic activity"/>
    <property type="evidence" value="ECO:0007669"/>
    <property type="project" value="InterPro"/>
</dbReference>
<dbReference type="Proteomes" id="UP000706151">
    <property type="component" value="Unassembled WGS sequence"/>
</dbReference>
<dbReference type="SUPFAM" id="SSF52096">
    <property type="entry name" value="ClpP/crotonase"/>
    <property type="match status" value="1"/>
</dbReference>
<dbReference type="CDD" id="cd06558">
    <property type="entry name" value="crotonase-like"/>
    <property type="match status" value="1"/>
</dbReference>
<dbReference type="Gene3D" id="3.40.50.12230">
    <property type="match status" value="1"/>
</dbReference>
<dbReference type="Pfam" id="PF00551">
    <property type="entry name" value="Formyl_trans_N"/>
    <property type="match status" value="1"/>
</dbReference>
<dbReference type="InterPro" id="IPR002376">
    <property type="entry name" value="Formyl_transf_N"/>
</dbReference>
<gene>
    <name evidence="3" type="ORF">IPK02_08785</name>
</gene>
<dbReference type="InterPro" id="IPR029045">
    <property type="entry name" value="ClpP/crotonase-like_dom_sf"/>
</dbReference>
<organism evidence="3 4">
    <name type="scientific">Candidatus Accumulibacter affinis</name>
    <dbReference type="NCBI Taxonomy" id="2954384"/>
    <lineage>
        <taxon>Bacteria</taxon>
        <taxon>Pseudomonadati</taxon>
        <taxon>Pseudomonadota</taxon>
        <taxon>Betaproteobacteria</taxon>
        <taxon>Candidatus Accumulibacter</taxon>
    </lineage>
</organism>
<dbReference type="PANTHER" id="PTHR43388:SF1">
    <property type="entry name" value="HYDROGENASE MATURATION FACTOR HOXX"/>
    <property type="match status" value="1"/>
</dbReference>
<dbReference type="InterPro" id="IPR005793">
    <property type="entry name" value="Formyl_trans_C"/>
</dbReference>
<accession>A0A935T949</accession>
<dbReference type="PANTHER" id="PTHR43388">
    <property type="entry name" value="HYDROGENASE MATURATION FACTOR HOXX"/>
    <property type="match status" value="1"/>
</dbReference>
<evidence type="ECO:0000313" key="3">
    <source>
        <dbReference type="EMBL" id="MBK7954031.1"/>
    </source>
</evidence>
<dbReference type="SUPFAM" id="SSF53328">
    <property type="entry name" value="Formyltransferase"/>
    <property type="match status" value="1"/>
</dbReference>
<dbReference type="Pfam" id="PF02911">
    <property type="entry name" value="Formyl_trans_C"/>
    <property type="match status" value="1"/>
</dbReference>
<dbReference type="AlphaFoldDB" id="A0A935T949"/>
<reference evidence="3 4" key="1">
    <citation type="submission" date="2020-10" db="EMBL/GenBank/DDBJ databases">
        <title>Connecting structure to function with the recovery of over 1000 high-quality activated sludge metagenome-assembled genomes encoding full-length rRNA genes using long-read sequencing.</title>
        <authorList>
            <person name="Singleton C.M."/>
            <person name="Petriglieri F."/>
            <person name="Kristensen J.M."/>
            <person name="Kirkegaard R.H."/>
            <person name="Michaelsen T.Y."/>
            <person name="Andersen M.H."/>
            <person name="Karst S.M."/>
            <person name="Dueholm M.S."/>
            <person name="Nielsen P.H."/>
            <person name="Albertsen M."/>
        </authorList>
    </citation>
    <scope>NUCLEOTIDE SEQUENCE [LARGE SCALE GENOMIC DNA]</scope>
    <source>
        <strain evidence="3">Fred_18-Q3-R57-64_BAT3C.720</strain>
    </source>
</reference>
<dbReference type="InterPro" id="IPR036477">
    <property type="entry name" value="Formyl_transf_N_sf"/>
</dbReference>
<name>A0A935T949_9PROT</name>
<dbReference type="InterPro" id="IPR001753">
    <property type="entry name" value="Enoyl-CoA_hydra/iso"/>
</dbReference>
<comment type="caution">
    <text evidence="3">The sequence shown here is derived from an EMBL/GenBank/DDBJ whole genome shotgun (WGS) entry which is preliminary data.</text>
</comment>
<dbReference type="EMBL" id="JADJOT010000008">
    <property type="protein sequence ID" value="MBK7954031.1"/>
    <property type="molecule type" value="Genomic_DNA"/>
</dbReference>